<dbReference type="GO" id="GO:0031460">
    <property type="term" value="P:glycine betaine transport"/>
    <property type="evidence" value="ECO:0007669"/>
    <property type="project" value="TreeGrafter"/>
</dbReference>
<name>A0A5C8PKB1_9HYPH</name>
<evidence type="ECO:0000256" key="5">
    <source>
        <dbReference type="ARBA" id="ARBA00022519"/>
    </source>
</evidence>
<dbReference type="AlphaFoldDB" id="A0A5C8PKB1"/>
<gene>
    <name evidence="11" type="ORF">FHP25_20045</name>
</gene>
<keyword evidence="4" id="KW-1003">Cell membrane</keyword>
<protein>
    <recommendedName>
        <fullName evidence="3">Spermidine export protein MdtJ</fullName>
    </recommendedName>
</protein>
<evidence type="ECO:0000256" key="2">
    <source>
        <dbReference type="ARBA" id="ARBA00011358"/>
    </source>
</evidence>
<evidence type="ECO:0000256" key="7">
    <source>
        <dbReference type="ARBA" id="ARBA00022989"/>
    </source>
</evidence>
<keyword evidence="8 10" id="KW-0472">Membrane</keyword>
<dbReference type="GO" id="GO:0005886">
    <property type="term" value="C:plasma membrane"/>
    <property type="evidence" value="ECO:0007669"/>
    <property type="project" value="UniProtKB-SubCell"/>
</dbReference>
<evidence type="ECO:0000313" key="11">
    <source>
        <dbReference type="EMBL" id="TXL73703.1"/>
    </source>
</evidence>
<reference evidence="11 12" key="1">
    <citation type="submission" date="2019-06" db="EMBL/GenBank/DDBJ databases">
        <title>New taxonomy in bacterial strain CC-CFT640, isolated from vineyard.</title>
        <authorList>
            <person name="Lin S.-Y."/>
            <person name="Tsai C.-F."/>
            <person name="Young C.-C."/>
        </authorList>
    </citation>
    <scope>NUCLEOTIDE SEQUENCE [LARGE SCALE GENOMIC DNA]</scope>
    <source>
        <strain evidence="11 12">CC-CFT640</strain>
    </source>
</reference>
<evidence type="ECO:0000256" key="1">
    <source>
        <dbReference type="ARBA" id="ARBA00004429"/>
    </source>
</evidence>
<accession>A0A5C8PKB1</accession>
<dbReference type="EMBL" id="VDUZ01000023">
    <property type="protein sequence ID" value="TXL73703.1"/>
    <property type="molecule type" value="Genomic_DNA"/>
</dbReference>
<dbReference type="InterPro" id="IPR045324">
    <property type="entry name" value="Small_multidrug_res"/>
</dbReference>
<organism evidence="11 12">
    <name type="scientific">Vineibacter terrae</name>
    <dbReference type="NCBI Taxonomy" id="2586908"/>
    <lineage>
        <taxon>Bacteria</taxon>
        <taxon>Pseudomonadati</taxon>
        <taxon>Pseudomonadota</taxon>
        <taxon>Alphaproteobacteria</taxon>
        <taxon>Hyphomicrobiales</taxon>
        <taxon>Vineibacter</taxon>
    </lineage>
</organism>
<comment type="subcellular location">
    <subcellularLocation>
        <location evidence="1">Cell inner membrane</location>
        <topology evidence="1">Multi-pass membrane protein</topology>
    </subcellularLocation>
    <subcellularLocation>
        <location evidence="9">Cell membrane</location>
        <topology evidence="9">Multi-pass membrane protein</topology>
    </subcellularLocation>
</comment>
<evidence type="ECO:0000256" key="6">
    <source>
        <dbReference type="ARBA" id="ARBA00022692"/>
    </source>
</evidence>
<proteinExistence type="inferred from homology"/>
<evidence type="ECO:0000313" key="12">
    <source>
        <dbReference type="Proteomes" id="UP000321638"/>
    </source>
</evidence>
<dbReference type="GO" id="GO:1903711">
    <property type="term" value="P:spermidine transmembrane transport"/>
    <property type="evidence" value="ECO:0007669"/>
    <property type="project" value="TreeGrafter"/>
</dbReference>
<evidence type="ECO:0000256" key="4">
    <source>
        <dbReference type="ARBA" id="ARBA00022475"/>
    </source>
</evidence>
<evidence type="ECO:0000256" key="10">
    <source>
        <dbReference type="SAM" id="Phobius"/>
    </source>
</evidence>
<feature type="transmembrane region" description="Helical" evidence="10">
    <location>
        <begin position="85"/>
        <end position="102"/>
    </location>
</feature>
<dbReference type="InterPro" id="IPR037185">
    <property type="entry name" value="EmrE-like"/>
</dbReference>
<keyword evidence="6 9" id="KW-0812">Transmembrane</keyword>
<evidence type="ECO:0000256" key="9">
    <source>
        <dbReference type="RuleBase" id="RU003942"/>
    </source>
</evidence>
<feature type="transmembrane region" description="Helical" evidence="10">
    <location>
        <begin position="31"/>
        <end position="51"/>
    </location>
</feature>
<dbReference type="PANTHER" id="PTHR30561:SF2">
    <property type="entry name" value="SPERMIDINE EXPORT PROTEIN MDTJ"/>
    <property type="match status" value="1"/>
</dbReference>
<dbReference type="Gene3D" id="1.10.3730.20">
    <property type="match status" value="1"/>
</dbReference>
<dbReference type="RefSeq" id="WP_147848748.1">
    <property type="nucleotide sequence ID" value="NZ_DATAJT010000391.1"/>
</dbReference>
<evidence type="ECO:0000256" key="8">
    <source>
        <dbReference type="ARBA" id="ARBA00023136"/>
    </source>
</evidence>
<comment type="caution">
    <text evidence="11">The sequence shown here is derived from an EMBL/GenBank/DDBJ whole genome shotgun (WGS) entry which is preliminary data.</text>
</comment>
<comment type="subunit">
    <text evidence="2">Forms a complex with MdtI.</text>
</comment>
<comment type="similarity">
    <text evidence="9">Belongs to the drug/metabolite transporter (DMT) superfamily. Small multidrug resistance (SMR) (TC 2.A.7.1) family.</text>
</comment>
<dbReference type="OrthoDB" id="9808638at2"/>
<dbReference type="SUPFAM" id="SSF103481">
    <property type="entry name" value="Multidrug resistance efflux transporter EmrE"/>
    <property type="match status" value="1"/>
</dbReference>
<keyword evidence="12" id="KW-1185">Reference proteome</keyword>
<dbReference type="Pfam" id="PF00893">
    <property type="entry name" value="Multi_Drug_Res"/>
    <property type="match status" value="1"/>
</dbReference>
<dbReference type="InterPro" id="IPR000390">
    <property type="entry name" value="Small_drug/metabolite_transptr"/>
</dbReference>
<dbReference type="PANTHER" id="PTHR30561">
    <property type="entry name" value="SMR FAMILY PROTON-DEPENDENT DRUG EFFLUX TRANSPORTER SUGE"/>
    <property type="match status" value="1"/>
</dbReference>
<dbReference type="GO" id="GO:0015220">
    <property type="term" value="F:choline transmembrane transporter activity"/>
    <property type="evidence" value="ECO:0007669"/>
    <property type="project" value="TreeGrafter"/>
</dbReference>
<evidence type="ECO:0000256" key="3">
    <source>
        <dbReference type="ARBA" id="ARBA00021112"/>
    </source>
</evidence>
<dbReference type="Proteomes" id="UP000321638">
    <property type="component" value="Unassembled WGS sequence"/>
</dbReference>
<sequence length="110" mass="11396">MNYHRLVLLAAIAVEVTGTSALKLAADMPVAGYIASMGLLSLSLFLLSVALRAIPMVAAYALWEGLGIVGLAAIGYFVFGEALGPLRVLGLSAILVGIWLLLRGTNARAA</sequence>
<keyword evidence="5" id="KW-0997">Cell inner membrane</keyword>
<dbReference type="GO" id="GO:0015199">
    <property type="term" value="F:amino-acid betaine transmembrane transporter activity"/>
    <property type="evidence" value="ECO:0007669"/>
    <property type="project" value="TreeGrafter"/>
</dbReference>
<keyword evidence="7 10" id="KW-1133">Transmembrane helix</keyword>
<feature type="transmembrane region" description="Helical" evidence="10">
    <location>
        <begin position="58"/>
        <end position="79"/>
    </location>
</feature>
<dbReference type="GO" id="GO:0015297">
    <property type="term" value="F:antiporter activity"/>
    <property type="evidence" value="ECO:0007669"/>
    <property type="project" value="TreeGrafter"/>
</dbReference>